<dbReference type="AlphaFoldDB" id="A0A1M5TTT3"/>
<organism evidence="1 2">
    <name type="scientific">Sporanaerobacter acetigenes DSM 13106</name>
    <dbReference type="NCBI Taxonomy" id="1123281"/>
    <lineage>
        <taxon>Bacteria</taxon>
        <taxon>Bacillati</taxon>
        <taxon>Bacillota</taxon>
        <taxon>Tissierellia</taxon>
        <taxon>Tissierellales</taxon>
        <taxon>Sporanaerobacteraceae</taxon>
        <taxon>Sporanaerobacter</taxon>
    </lineage>
</organism>
<reference evidence="1 2" key="1">
    <citation type="submission" date="2016-11" db="EMBL/GenBank/DDBJ databases">
        <authorList>
            <person name="Jaros S."/>
            <person name="Januszkiewicz K."/>
            <person name="Wedrychowicz H."/>
        </authorList>
    </citation>
    <scope>NUCLEOTIDE SEQUENCE [LARGE SCALE GENOMIC DNA]</scope>
    <source>
        <strain evidence="1 2">DSM 13106</strain>
    </source>
</reference>
<proteinExistence type="predicted"/>
<evidence type="ECO:0000313" key="1">
    <source>
        <dbReference type="EMBL" id="SHH54235.1"/>
    </source>
</evidence>
<evidence type="ECO:0000313" key="2">
    <source>
        <dbReference type="Proteomes" id="UP000184389"/>
    </source>
</evidence>
<gene>
    <name evidence="1" type="ORF">SAMN02745180_00430</name>
</gene>
<keyword evidence="2" id="KW-1185">Reference proteome</keyword>
<dbReference type="RefSeq" id="WP_072742976.1">
    <property type="nucleotide sequence ID" value="NZ_FQXR01000003.1"/>
</dbReference>
<accession>A0A1M5TTT3</accession>
<name>A0A1M5TTT3_9FIRM</name>
<dbReference type="EMBL" id="FQXR01000003">
    <property type="protein sequence ID" value="SHH54235.1"/>
    <property type="molecule type" value="Genomic_DNA"/>
</dbReference>
<dbReference type="STRING" id="1123281.SAMN02745180_00430"/>
<dbReference type="Proteomes" id="UP000184389">
    <property type="component" value="Unassembled WGS sequence"/>
</dbReference>
<dbReference type="OrthoDB" id="1634070at2"/>
<sequence>MNFKEKYKKISDKIINKKFMNNLLIILIIGAMLLIAASALKGEKSQEEVFKKDEKKEKVIENNYMEDYAMLLERKLENILGEIKGVGKVKVMITLEETTEKIPAMNTTQNQEKTSEKDSQGGVREIIREDSSIQVVTRGSEGNIIVLKEIKPEVKGVIVVAEGAENIEVKEKLYQAVKTALGISGNRVEVYSSN</sequence>
<protein>
    <submittedName>
        <fullName evidence="1">Stage III sporulation protein AG</fullName>
    </submittedName>
</protein>